<dbReference type="Proteomes" id="UP000195569">
    <property type="component" value="Unassembled WGS sequence"/>
</dbReference>
<feature type="signal peptide" evidence="1">
    <location>
        <begin position="1"/>
        <end position="22"/>
    </location>
</feature>
<gene>
    <name evidence="2" type="ORF">BN2476_500152</name>
</gene>
<name>A0A1N7SFW9_9BURK</name>
<reference evidence="2" key="1">
    <citation type="submission" date="2016-12" db="EMBL/GenBank/DDBJ databases">
        <authorList>
            <person name="Moulin L."/>
        </authorList>
    </citation>
    <scope>NUCLEOTIDE SEQUENCE [LARGE SCALE GENOMIC DNA]</scope>
    <source>
        <strain evidence="2">STM 7183</strain>
    </source>
</reference>
<evidence type="ECO:0000313" key="3">
    <source>
        <dbReference type="Proteomes" id="UP000195569"/>
    </source>
</evidence>
<comment type="caution">
    <text evidence="2">The sequence shown here is derived from an EMBL/GenBank/DDBJ whole genome shotgun (WGS) entry which is preliminary data.</text>
</comment>
<sequence length="218" mass="23814">MRRNVIYSFWICIVFFCNSAFADCINEQNADAPLPAVQGGHVWAKSCGDQDQGGGTVSLRVSGNRLNEVNLNTRYEPDAYALTLDTNIFFGKNKIQGIGVGTGSGRDATGMHYWMIDGTGKAIDLGETPQLKRNAFMAGTYSALVTSSNSPYQSILYFYQIKEGKLTQTKAVGFDSGSNGNIASLLTVLPGDRYKVVSKRRLTKLEYTSCQNGKSACW</sequence>
<keyword evidence="1" id="KW-0732">Signal</keyword>
<evidence type="ECO:0000256" key="1">
    <source>
        <dbReference type="SAM" id="SignalP"/>
    </source>
</evidence>
<dbReference type="EMBL" id="CYGY02000050">
    <property type="protein sequence ID" value="SIT46295.1"/>
    <property type="molecule type" value="Genomic_DNA"/>
</dbReference>
<proteinExistence type="predicted"/>
<keyword evidence="3" id="KW-1185">Reference proteome</keyword>
<evidence type="ECO:0000313" key="2">
    <source>
        <dbReference type="EMBL" id="SIT46295.1"/>
    </source>
</evidence>
<feature type="chain" id="PRO_5013134344" evidence="1">
    <location>
        <begin position="23"/>
        <end position="218"/>
    </location>
</feature>
<organism evidence="2 3">
    <name type="scientific">Paraburkholderia piptadeniae</name>
    <dbReference type="NCBI Taxonomy" id="1701573"/>
    <lineage>
        <taxon>Bacteria</taxon>
        <taxon>Pseudomonadati</taxon>
        <taxon>Pseudomonadota</taxon>
        <taxon>Betaproteobacteria</taxon>
        <taxon>Burkholderiales</taxon>
        <taxon>Burkholderiaceae</taxon>
        <taxon>Paraburkholderia</taxon>
    </lineage>
</organism>
<protein>
    <submittedName>
        <fullName evidence="2">Uncharacterized protein</fullName>
    </submittedName>
</protein>
<accession>A0A1N7SFW9</accession>
<dbReference type="AlphaFoldDB" id="A0A1N7SFW9"/>